<dbReference type="Proteomes" id="UP000814078">
    <property type="component" value="Unassembled WGS sequence"/>
</dbReference>
<name>A0ABS9GDR9_9PSED</name>
<keyword evidence="1" id="KW-0812">Transmembrane</keyword>
<dbReference type="EMBL" id="WKCM01000069">
    <property type="protein sequence ID" value="MCF5321805.1"/>
    <property type="molecule type" value="Genomic_DNA"/>
</dbReference>
<evidence type="ECO:0000313" key="3">
    <source>
        <dbReference type="Proteomes" id="UP000814078"/>
    </source>
</evidence>
<accession>A0ABS9GDR9</accession>
<keyword evidence="1" id="KW-0472">Membrane</keyword>
<protein>
    <submittedName>
        <fullName evidence="2">Uncharacterized protein</fullName>
    </submittedName>
</protein>
<organism evidence="2 3">
    <name type="scientific">Pseudomonas simiae</name>
    <dbReference type="NCBI Taxonomy" id="321846"/>
    <lineage>
        <taxon>Bacteria</taxon>
        <taxon>Pseudomonadati</taxon>
        <taxon>Pseudomonadota</taxon>
        <taxon>Gammaproteobacteria</taxon>
        <taxon>Pseudomonadales</taxon>
        <taxon>Pseudomonadaceae</taxon>
        <taxon>Pseudomonas</taxon>
    </lineage>
</organism>
<proteinExistence type="predicted"/>
<reference evidence="2 3" key="1">
    <citation type="submission" date="2019-11" db="EMBL/GenBank/DDBJ databases">
        <title>Epiphytic Pseudomonas syringae from cherry orchards.</title>
        <authorList>
            <person name="Hulin M.T."/>
        </authorList>
    </citation>
    <scope>NUCLEOTIDE SEQUENCE [LARGE SCALE GENOMIC DNA]</scope>
    <source>
        <strain evidence="2 3">PA-5-11C</strain>
    </source>
</reference>
<dbReference type="RefSeq" id="WP_159937116.1">
    <property type="nucleotide sequence ID" value="NZ_WKCM01000069.1"/>
</dbReference>
<sequence length="90" mass="10235">MKKDITVEDVNALKAFSLEIEGDQLKRLSILVKVRVKGDKFLSFTKKMQKITKIKVMNFRAPIFIMFSGQAISALYDLSLELIGQQEAVK</sequence>
<gene>
    <name evidence="2" type="ORF">GIW13_26275</name>
</gene>
<feature type="transmembrane region" description="Helical" evidence="1">
    <location>
        <begin position="57"/>
        <end position="76"/>
    </location>
</feature>
<keyword evidence="3" id="KW-1185">Reference proteome</keyword>
<evidence type="ECO:0000313" key="2">
    <source>
        <dbReference type="EMBL" id="MCF5321805.1"/>
    </source>
</evidence>
<evidence type="ECO:0000256" key="1">
    <source>
        <dbReference type="SAM" id="Phobius"/>
    </source>
</evidence>
<keyword evidence="1" id="KW-1133">Transmembrane helix</keyword>
<comment type="caution">
    <text evidence="2">The sequence shown here is derived from an EMBL/GenBank/DDBJ whole genome shotgun (WGS) entry which is preliminary data.</text>
</comment>